<accession>A0A2T0R8T1</accession>
<dbReference type="InterPro" id="IPR010502">
    <property type="entry name" value="Carb-bd_dom_fam9"/>
</dbReference>
<dbReference type="Pfam" id="PF06452">
    <property type="entry name" value="CBM9_1"/>
    <property type="match status" value="1"/>
</dbReference>
<organism evidence="3 4">
    <name type="scientific">Kineococcus rhizosphaerae</name>
    <dbReference type="NCBI Taxonomy" id="559628"/>
    <lineage>
        <taxon>Bacteria</taxon>
        <taxon>Bacillati</taxon>
        <taxon>Actinomycetota</taxon>
        <taxon>Actinomycetes</taxon>
        <taxon>Kineosporiales</taxon>
        <taxon>Kineosporiaceae</taxon>
        <taxon>Kineococcus</taxon>
    </lineage>
</organism>
<gene>
    <name evidence="3" type="ORF">CLV37_102532</name>
</gene>
<dbReference type="SUPFAM" id="SSF51445">
    <property type="entry name" value="(Trans)glycosidases"/>
    <property type="match status" value="1"/>
</dbReference>
<dbReference type="PANTHER" id="PTHR12631">
    <property type="entry name" value="ALPHA-L-IDURONIDASE"/>
    <property type="match status" value="1"/>
</dbReference>
<dbReference type="SUPFAM" id="SSF49344">
    <property type="entry name" value="CBD9-like"/>
    <property type="match status" value="1"/>
</dbReference>
<evidence type="ECO:0000259" key="2">
    <source>
        <dbReference type="Pfam" id="PF06452"/>
    </source>
</evidence>
<dbReference type="OrthoDB" id="9776971at2"/>
<dbReference type="InterPro" id="IPR017853">
    <property type="entry name" value="GH"/>
</dbReference>
<dbReference type="AlphaFoldDB" id="A0A2T0R8T1"/>
<sequence length="921" mass="93669">MTRSATPARPARALTALTTVAAALAGTTLLAPAAAAAPAPPAPVLSPTRLGNVFTPGAERTVVATSTARSVTWTARQDDGAVAAHGRATTRAGRAVVRLPGSLATGWYSLDVVAAGGTEAATTSLAVLDAVAPAAAGTAAGTFGVATHYATTWPTASQQLVAPAGATSVRDEAFWGHVETTPGVLDFSAVHARLDPLIASGVRPLLIADYGNPLYDGGQGPTSEAGRAAFARYAAGLAAEFGPHLAGLEVWNEWDVGTSGNTTNGAADYVALLEQASAAVRAAAPGVPVLGPAVGNLTSGWLEDTFRLGALDHVDAVVAHPYSYPSPADELDAQLDALQALVHRYAAGRDRPVWITELGWPTGTAVRAVGEREQAANTVKAMAIATTHDVGRYYAYDLVDDGDDPADTEQNFGLLHSATSPQGAFTPKPAYAAFAATAGLLRGASAVGDDAPLPGVVRQRFRAADGTALQVLWAGTGTGTAPTLAFPAAGPVSTVDLYGARRTLRPVDGVVRLQVGASPVWLRGTVGAPTAVADAFAVAATTAGDPATASWTVTNPDRRARTFRLRVTGPTGHPATATVRVGAGASRTTAVPLPAVTTTGAAAYRATVERGGTEVVRFAATGTVTDPVVLRGAHTVGDGTQGLRLSVTDRSGEPVTLRQVRWSAGDRQGTVLTGAVVLAGGTVTADVPLDAAGAWTAEATLDDGTTYRTGGTFVPVDPAAVVDVPRTTVTVDGVLDEAVRARPGLDLDAAPFTPAAAGATRPAGFGGRAWFTQDDRALYLSVQVRDAVQSQPATGASIWQGDGVQFTVAAGAPGEAPAWNEIGVALTAAGPQLHRWLDAAGARTDVEGAQLAVTRAQGTTTYEVALPWTSLGDVRPADGLFSAALVVNDDDGAGRLGWLTWGGGIAEAKDSALFVPLRPLT</sequence>
<feature type="signal peptide" evidence="1">
    <location>
        <begin position="1"/>
        <end position="36"/>
    </location>
</feature>
<comment type="caution">
    <text evidence="3">The sequence shown here is derived from an EMBL/GenBank/DDBJ whole genome shotgun (WGS) entry which is preliminary data.</text>
</comment>
<dbReference type="InterPro" id="IPR051923">
    <property type="entry name" value="Glycosyl_Hydrolase_39"/>
</dbReference>
<evidence type="ECO:0000313" key="3">
    <source>
        <dbReference type="EMBL" id="PRY17569.1"/>
    </source>
</evidence>
<feature type="chain" id="PRO_5015425624" evidence="1">
    <location>
        <begin position="37"/>
        <end position="921"/>
    </location>
</feature>
<protein>
    <submittedName>
        <fullName evidence="3">Carbohydrate binding protein with CBM9 domain</fullName>
    </submittedName>
</protein>
<name>A0A2T0R8T1_9ACTN</name>
<dbReference type="GO" id="GO:0004553">
    <property type="term" value="F:hydrolase activity, hydrolyzing O-glycosyl compounds"/>
    <property type="evidence" value="ECO:0007669"/>
    <property type="project" value="InterPro"/>
</dbReference>
<dbReference type="GO" id="GO:0030246">
    <property type="term" value="F:carbohydrate binding"/>
    <property type="evidence" value="ECO:0007669"/>
    <property type="project" value="InterPro"/>
</dbReference>
<evidence type="ECO:0000313" key="4">
    <source>
        <dbReference type="Proteomes" id="UP000238083"/>
    </source>
</evidence>
<dbReference type="GO" id="GO:0016052">
    <property type="term" value="P:carbohydrate catabolic process"/>
    <property type="evidence" value="ECO:0007669"/>
    <property type="project" value="InterPro"/>
</dbReference>
<proteinExistence type="predicted"/>
<keyword evidence="1" id="KW-0732">Signal</keyword>
<keyword evidence="4" id="KW-1185">Reference proteome</keyword>
<dbReference type="EMBL" id="PVZF01000002">
    <property type="protein sequence ID" value="PRY17569.1"/>
    <property type="molecule type" value="Genomic_DNA"/>
</dbReference>
<evidence type="ECO:0000256" key="1">
    <source>
        <dbReference type="SAM" id="SignalP"/>
    </source>
</evidence>
<feature type="domain" description="Carbohydrate-binding" evidence="2">
    <location>
        <begin position="755"/>
        <end position="901"/>
    </location>
</feature>
<dbReference type="Gene3D" id="2.60.40.1190">
    <property type="match status" value="1"/>
</dbReference>
<dbReference type="Proteomes" id="UP000238083">
    <property type="component" value="Unassembled WGS sequence"/>
</dbReference>
<reference evidence="3 4" key="1">
    <citation type="submission" date="2018-03" db="EMBL/GenBank/DDBJ databases">
        <title>Genomic Encyclopedia of Archaeal and Bacterial Type Strains, Phase II (KMG-II): from individual species to whole genera.</title>
        <authorList>
            <person name="Goeker M."/>
        </authorList>
    </citation>
    <scope>NUCLEOTIDE SEQUENCE [LARGE SCALE GENOMIC DNA]</scope>
    <source>
        <strain evidence="3 4">DSM 19711</strain>
    </source>
</reference>
<dbReference type="Gene3D" id="3.20.20.80">
    <property type="entry name" value="Glycosidases"/>
    <property type="match status" value="1"/>
</dbReference>
<dbReference type="RefSeq" id="WP_146149325.1">
    <property type="nucleotide sequence ID" value="NZ_PVZF01000002.1"/>
</dbReference>
<dbReference type="PANTHER" id="PTHR12631:SF10">
    <property type="entry name" value="BETA-XYLOSIDASE-LIKE PROTEIN-RELATED"/>
    <property type="match status" value="1"/>
</dbReference>